<feature type="non-terminal residue" evidence="4">
    <location>
        <position position="153"/>
    </location>
</feature>
<gene>
    <name evidence="4" type="ORF">METZ01_LOCUS291688</name>
</gene>
<evidence type="ECO:0000313" key="4">
    <source>
        <dbReference type="EMBL" id="SVC38834.1"/>
    </source>
</evidence>
<keyword evidence="1" id="KW-0808">Transferase</keyword>
<dbReference type="PANTHER" id="PTHR11085:SF10">
    <property type="entry name" value="NAD-DEPENDENT PROTEIN DEACYLASE SIRTUIN-5, MITOCHONDRIAL-RELATED"/>
    <property type="match status" value="1"/>
</dbReference>
<dbReference type="PROSITE" id="PS50305">
    <property type="entry name" value="SIRTUIN"/>
    <property type="match status" value="1"/>
</dbReference>
<accession>A0A382LPX0</accession>
<dbReference type="InterPro" id="IPR003000">
    <property type="entry name" value="Sirtuin"/>
</dbReference>
<evidence type="ECO:0000256" key="2">
    <source>
        <dbReference type="ARBA" id="ARBA00023027"/>
    </source>
</evidence>
<dbReference type="GO" id="GO:0070403">
    <property type="term" value="F:NAD+ binding"/>
    <property type="evidence" value="ECO:0007669"/>
    <property type="project" value="InterPro"/>
</dbReference>
<proteinExistence type="predicted"/>
<feature type="domain" description="Deacetylase sirtuin-type" evidence="3">
    <location>
        <begin position="1"/>
        <end position="153"/>
    </location>
</feature>
<keyword evidence="2" id="KW-0520">NAD</keyword>
<dbReference type="InterPro" id="IPR026590">
    <property type="entry name" value="Ssirtuin_cat_dom"/>
</dbReference>
<dbReference type="PANTHER" id="PTHR11085">
    <property type="entry name" value="NAD-DEPENDENT PROTEIN DEACYLASE SIRTUIN-5, MITOCHONDRIAL-RELATED"/>
    <property type="match status" value="1"/>
</dbReference>
<protein>
    <recommendedName>
        <fullName evidence="3">Deacetylase sirtuin-type domain-containing protein</fullName>
    </recommendedName>
</protein>
<organism evidence="4">
    <name type="scientific">marine metagenome</name>
    <dbReference type="NCBI Taxonomy" id="408172"/>
    <lineage>
        <taxon>unclassified sequences</taxon>
        <taxon>metagenomes</taxon>
        <taxon>ecological metagenomes</taxon>
    </lineage>
</organism>
<evidence type="ECO:0000259" key="3">
    <source>
        <dbReference type="PROSITE" id="PS50305"/>
    </source>
</evidence>
<reference evidence="4" key="1">
    <citation type="submission" date="2018-05" db="EMBL/GenBank/DDBJ databases">
        <authorList>
            <person name="Lanie J.A."/>
            <person name="Ng W.-L."/>
            <person name="Kazmierczak K.M."/>
            <person name="Andrzejewski T.M."/>
            <person name="Davidsen T.M."/>
            <person name="Wayne K.J."/>
            <person name="Tettelin H."/>
            <person name="Glass J.I."/>
            <person name="Rusch D."/>
            <person name="Podicherti R."/>
            <person name="Tsui H.-C.T."/>
            <person name="Winkler M.E."/>
        </authorList>
    </citation>
    <scope>NUCLEOTIDE SEQUENCE</scope>
</reference>
<dbReference type="GO" id="GO:0017136">
    <property type="term" value="F:histone deacetylase activity, NAD-dependent"/>
    <property type="evidence" value="ECO:0007669"/>
    <property type="project" value="TreeGrafter"/>
</dbReference>
<dbReference type="EMBL" id="UINC01088527">
    <property type="protein sequence ID" value="SVC38834.1"/>
    <property type="molecule type" value="Genomic_DNA"/>
</dbReference>
<evidence type="ECO:0000256" key="1">
    <source>
        <dbReference type="ARBA" id="ARBA00022679"/>
    </source>
</evidence>
<dbReference type="InterPro" id="IPR029035">
    <property type="entry name" value="DHS-like_NAD/FAD-binding_dom"/>
</dbReference>
<dbReference type="SUPFAM" id="SSF52467">
    <property type="entry name" value="DHS-like NAD/FAD-binding domain"/>
    <property type="match status" value="1"/>
</dbReference>
<dbReference type="InterPro" id="IPR050134">
    <property type="entry name" value="NAD-dep_sirtuin_deacylases"/>
</dbReference>
<sequence>MSAINELIEKAALDLVSSQYAIALTGAGISTESGIPDFRGPSGLWTKNPGAERRAYLGYQRFSEDPKGWWEERMRESGSVSRYTEASPNTGHSALADLERNEIIKCIITQNVDILHEKAGSVNLLKYHGSSMKLRCMTCGQRFDRDEFDLEGL</sequence>
<dbReference type="AlphaFoldDB" id="A0A382LPX0"/>
<dbReference type="Pfam" id="PF02146">
    <property type="entry name" value="SIR2"/>
    <property type="match status" value="1"/>
</dbReference>
<dbReference type="Gene3D" id="3.40.50.1220">
    <property type="entry name" value="TPP-binding domain"/>
    <property type="match status" value="1"/>
</dbReference>
<name>A0A382LPX0_9ZZZZ</name>